<dbReference type="KEGG" id="pbi:103049621"/>
<evidence type="ECO:0000256" key="2">
    <source>
        <dbReference type="PIRSR" id="PIRSR606823-1"/>
    </source>
</evidence>
<dbReference type="OMA" id="WRQERGW"/>
<proteinExistence type="predicted"/>
<dbReference type="InterPro" id="IPR006823">
    <property type="entry name" value="Ceramidase_alk"/>
</dbReference>
<evidence type="ECO:0000313" key="5">
    <source>
        <dbReference type="Proteomes" id="UP000695026"/>
    </source>
</evidence>
<organism evidence="5 6">
    <name type="scientific">Python bivittatus</name>
    <name type="common">Burmese python</name>
    <name type="synonym">Python molurus bivittatus</name>
    <dbReference type="NCBI Taxonomy" id="176946"/>
    <lineage>
        <taxon>Eukaryota</taxon>
        <taxon>Metazoa</taxon>
        <taxon>Chordata</taxon>
        <taxon>Craniata</taxon>
        <taxon>Vertebrata</taxon>
        <taxon>Euteleostomi</taxon>
        <taxon>Lepidosauria</taxon>
        <taxon>Squamata</taxon>
        <taxon>Bifurcata</taxon>
        <taxon>Unidentata</taxon>
        <taxon>Episquamata</taxon>
        <taxon>Toxicofera</taxon>
        <taxon>Serpentes</taxon>
        <taxon>Henophidia</taxon>
        <taxon>Pythonidae</taxon>
        <taxon>Python</taxon>
    </lineage>
</organism>
<name>A0A9F5JFS4_PYTBI</name>
<dbReference type="GeneID" id="103049621"/>
<dbReference type="Pfam" id="PF04734">
    <property type="entry name" value="Ceramidase_alk"/>
    <property type="match status" value="1"/>
</dbReference>
<protein>
    <recommendedName>
        <fullName evidence="1">Neutral ceramidase</fullName>
    </recommendedName>
</protein>
<keyword evidence="5" id="KW-1185">Reference proteome</keyword>
<dbReference type="PANTHER" id="PTHR12670">
    <property type="entry name" value="CERAMIDASE"/>
    <property type="match status" value="1"/>
</dbReference>
<dbReference type="RefSeq" id="XP_025033016.1">
    <property type="nucleotide sequence ID" value="XM_025177248.1"/>
</dbReference>
<dbReference type="GO" id="GO:0046514">
    <property type="term" value="P:ceramide catabolic process"/>
    <property type="evidence" value="ECO:0007669"/>
    <property type="project" value="InterPro"/>
</dbReference>
<evidence type="ECO:0000313" key="6">
    <source>
        <dbReference type="RefSeq" id="XP_025033016.1"/>
    </source>
</evidence>
<reference evidence="6" key="1">
    <citation type="submission" date="2025-08" db="UniProtKB">
        <authorList>
            <consortium name="RefSeq"/>
        </authorList>
    </citation>
    <scope>IDENTIFICATION</scope>
    <source>
        <tissue evidence="6">Liver</tissue>
    </source>
</reference>
<accession>A0A9F5JFS4</accession>
<keyword evidence="3" id="KW-0862">Zinc</keyword>
<dbReference type="GO" id="GO:0005576">
    <property type="term" value="C:extracellular region"/>
    <property type="evidence" value="ECO:0007669"/>
    <property type="project" value="TreeGrafter"/>
</dbReference>
<comment type="cofactor">
    <cofactor evidence="3">
        <name>Zn(2+)</name>
        <dbReference type="ChEBI" id="CHEBI:29105"/>
    </cofactor>
    <text evidence="3">Binds 1 zinc ion per subunit.</text>
</comment>
<sequence>MLVLKMVADNGQEIGMFSWFAIHPVSMNKTNRLVSSDNIGYAAYLFEQEKNEGYLPGKGPYVAAFAASNLGDVSPNTKGPHCINTGEPCENMGSYCPVGGPIVAHLSGLATIQLGTGDRWRQERGWGYAHSDHMSSADHASAAAQ</sequence>
<feature type="active site" description="Nucleophile" evidence="2">
    <location>
        <position position="74"/>
    </location>
</feature>
<dbReference type="GO" id="GO:0042759">
    <property type="term" value="P:long-chain fatty acid biosynthetic process"/>
    <property type="evidence" value="ECO:0007669"/>
    <property type="project" value="TreeGrafter"/>
</dbReference>
<dbReference type="GO" id="GO:0046512">
    <property type="term" value="P:sphingosine biosynthetic process"/>
    <property type="evidence" value="ECO:0007669"/>
    <property type="project" value="TreeGrafter"/>
</dbReference>
<dbReference type="AlphaFoldDB" id="A0A9F5JFS4"/>
<dbReference type="PANTHER" id="PTHR12670:SF1">
    <property type="entry name" value="NEUTRAL CERAMIDASE"/>
    <property type="match status" value="1"/>
</dbReference>
<dbReference type="GO" id="GO:0046872">
    <property type="term" value="F:metal ion binding"/>
    <property type="evidence" value="ECO:0007669"/>
    <property type="project" value="UniProtKB-KW"/>
</dbReference>
<keyword evidence="3" id="KW-0479">Metal-binding</keyword>
<dbReference type="GO" id="GO:0016020">
    <property type="term" value="C:membrane"/>
    <property type="evidence" value="ECO:0007669"/>
    <property type="project" value="GOC"/>
</dbReference>
<dbReference type="GO" id="GO:0017040">
    <property type="term" value="F:N-acylsphingosine amidohydrolase activity"/>
    <property type="evidence" value="ECO:0007669"/>
    <property type="project" value="InterPro"/>
</dbReference>
<gene>
    <name evidence="6" type="primary">LOC103049621</name>
</gene>
<evidence type="ECO:0000259" key="4">
    <source>
        <dbReference type="Pfam" id="PF04734"/>
    </source>
</evidence>
<feature type="domain" description="Neutral/alkaline non-lysosomal ceramidase N-terminal" evidence="4">
    <location>
        <begin position="1"/>
        <end position="97"/>
    </location>
</feature>
<dbReference type="InterPro" id="IPR031329">
    <property type="entry name" value="NEUT/ALK_ceramidase_N"/>
</dbReference>
<evidence type="ECO:0000256" key="1">
    <source>
        <dbReference type="ARBA" id="ARBA00019235"/>
    </source>
</evidence>
<evidence type="ECO:0000256" key="3">
    <source>
        <dbReference type="PIRSR" id="PIRSR606823-2"/>
    </source>
</evidence>
<dbReference type="OrthoDB" id="191371at2759"/>
<dbReference type="Proteomes" id="UP000695026">
    <property type="component" value="Unplaced"/>
</dbReference>
<feature type="binding site" evidence="3">
    <location>
        <position position="23"/>
    </location>
    <ligand>
        <name>Zn(2+)</name>
        <dbReference type="ChEBI" id="CHEBI:29105"/>
    </ligand>
</feature>